<evidence type="ECO:0000313" key="2">
    <source>
        <dbReference type="Proteomes" id="UP000257109"/>
    </source>
</evidence>
<comment type="caution">
    <text evidence="1">The sequence shown here is derived from an EMBL/GenBank/DDBJ whole genome shotgun (WGS) entry which is preliminary data.</text>
</comment>
<name>A0A371FY45_MUCPR</name>
<evidence type="ECO:0000313" key="1">
    <source>
        <dbReference type="EMBL" id="RDX83160.1"/>
    </source>
</evidence>
<organism evidence="1 2">
    <name type="scientific">Mucuna pruriens</name>
    <name type="common">Velvet bean</name>
    <name type="synonym">Dolichos pruriens</name>
    <dbReference type="NCBI Taxonomy" id="157652"/>
    <lineage>
        <taxon>Eukaryota</taxon>
        <taxon>Viridiplantae</taxon>
        <taxon>Streptophyta</taxon>
        <taxon>Embryophyta</taxon>
        <taxon>Tracheophyta</taxon>
        <taxon>Spermatophyta</taxon>
        <taxon>Magnoliopsida</taxon>
        <taxon>eudicotyledons</taxon>
        <taxon>Gunneridae</taxon>
        <taxon>Pentapetalae</taxon>
        <taxon>rosids</taxon>
        <taxon>fabids</taxon>
        <taxon>Fabales</taxon>
        <taxon>Fabaceae</taxon>
        <taxon>Papilionoideae</taxon>
        <taxon>50 kb inversion clade</taxon>
        <taxon>NPAAA clade</taxon>
        <taxon>indigoferoid/millettioid clade</taxon>
        <taxon>Phaseoleae</taxon>
        <taxon>Mucuna</taxon>
    </lineage>
</organism>
<proteinExistence type="predicted"/>
<dbReference type="AlphaFoldDB" id="A0A371FY45"/>
<dbReference type="OrthoDB" id="1400091at2759"/>
<reference evidence="1" key="1">
    <citation type="submission" date="2018-05" db="EMBL/GenBank/DDBJ databases">
        <title>Draft genome of Mucuna pruriens seed.</title>
        <authorList>
            <person name="Nnadi N.E."/>
            <person name="Vos R."/>
            <person name="Hasami M.H."/>
            <person name="Devisetty U.K."/>
            <person name="Aguiy J.C."/>
        </authorList>
    </citation>
    <scope>NUCLEOTIDE SEQUENCE [LARGE SCALE GENOMIC DNA]</scope>
    <source>
        <strain evidence="1">JCA_2017</strain>
    </source>
</reference>
<dbReference type="EMBL" id="QJKJ01007442">
    <property type="protein sequence ID" value="RDX83160.1"/>
    <property type="molecule type" value="Genomic_DNA"/>
</dbReference>
<protein>
    <submittedName>
        <fullName evidence="1">Uncharacterized protein</fullName>
    </submittedName>
</protein>
<keyword evidence="2" id="KW-1185">Reference proteome</keyword>
<gene>
    <name evidence="1" type="ORF">CR513_35957</name>
</gene>
<dbReference type="Proteomes" id="UP000257109">
    <property type="component" value="Unassembled WGS sequence"/>
</dbReference>
<sequence length="119" mass="13536">MALQESREHMHARTIPMLYTVVDVHASYNIIMGRPTLNRLGAVVSTLHLCMKYPVGQEGGRVWADHQVTRQCYEDNLRIGSHPSQVGESDVNVLDLDLDPWCEDERSQHRAPNKFPSPD</sequence>
<accession>A0A371FY45</accession>
<feature type="non-terminal residue" evidence="1">
    <location>
        <position position="1"/>
    </location>
</feature>